<feature type="compositionally biased region" description="Low complexity" evidence="1">
    <location>
        <begin position="15"/>
        <end position="26"/>
    </location>
</feature>
<name>A0ABV6TDT1_9ACTN</name>
<feature type="region of interest" description="Disordered" evidence="1">
    <location>
        <begin position="1"/>
        <end position="26"/>
    </location>
</feature>
<dbReference type="EMBL" id="JBHMQV010000009">
    <property type="protein sequence ID" value="MFC0843926.1"/>
    <property type="molecule type" value="Genomic_DNA"/>
</dbReference>
<evidence type="ECO:0000256" key="1">
    <source>
        <dbReference type="SAM" id="MobiDB-lite"/>
    </source>
</evidence>
<dbReference type="Proteomes" id="UP001589887">
    <property type="component" value="Unassembled WGS sequence"/>
</dbReference>
<dbReference type="RefSeq" id="WP_394317777.1">
    <property type="nucleotide sequence ID" value="NZ_JBHMQV010000009.1"/>
</dbReference>
<keyword evidence="3" id="KW-1185">Reference proteome</keyword>
<evidence type="ECO:0000313" key="2">
    <source>
        <dbReference type="EMBL" id="MFC0843926.1"/>
    </source>
</evidence>
<organism evidence="2 3">
    <name type="scientific">Streptomyces noboritoensis</name>
    <dbReference type="NCBI Taxonomy" id="67337"/>
    <lineage>
        <taxon>Bacteria</taxon>
        <taxon>Bacillati</taxon>
        <taxon>Actinomycetota</taxon>
        <taxon>Actinomycetes</taxon>
        <taxon>Kitasatosporales</taxon>
        <taxon>Streptomycetaceae</taxon>
        <taxon>Streptomyces</taxon>
    </lineage>
</organism>
<protein>
    <submittedName>
        <fullName evidence="2">Uncharacterized protein</fullName>
    </submittedName>
</protein>
<reference evidence="2 3" key="1">
    <citation type="submission" date="2024-09" db="EMBL/GenBank/DDBJ databases">
        <authorList>
            <person name="Sun Q."/>
            <person name="Mori K."/>
        </authorList>
    </citation>
    <scope>NUCLEOTIDE SEQUENCE [LARGE SCALE GENOMIC DNA]</scope>
    <source>
        <strain evidence="2 3">JCM 4557</strain>
    </source>
</reference>
<accession>A0ABV6TDT1</accession>
<sequence length="99" mass="10642">MHGTDTGRSSALPEVATTSSAPTVATPPFVAQVVPLRRDVTYDHKTQTARMPVEVQFADGSTVRTDLLMNPSQLHAASIQIERAITTREAARFSPLGPL</sequence>
<proteinExistence type="predicted"/>
<gene>
    <name evidence="2" type="ORF">ACFH04_09395</name>
</gene>
<evidence type="ECO:0000313" key="3">
    <source>
        <dbReference type="Proteomes" id="UP001589887"/>
    </source>
</evidence>
<comment type="caution">
    <text evidence="2">The sequence shown here is derived from an EMBL/GenBank/DDBJ whole genome shotgun (WGS) entry which is preliminary data.</text>
</comment>